<reference evidence="2" key="1">
    <citation type="submission" date="2021-06" db="EMBL/GenBank/DDBJ databases">
        <authorList>
            <person name="Kallberg Y."/>
            <person name="Tangrot J."/>
            <person name="Rosling A."/>
        </authorList>
    </citation>
    <scope>NUCLEOTIDE SEQUENCE</scope>
    <source>
        <strain evidence="2">87-6 pot B 2015</strain>
    </source>
</reference>
<sequence length="43" mass="4934">RVESQKEENLRRFSKPTITPPFTEEFAQTNSVPTQVEVSSNPK</sequence>
<comment type="caution">
    <text evidence="2">The sequence shown here is derived from an EMBL/GenBank/DDBJ whole genome shotgun (WGS) entry which is preliminary data.</text>
</comment>
<proteinExistence type="predicted"/>
<protein>
    <submittedName>
        <fullName evidence="2">5387_t:CDS:1</fullName>
    </submittedName>
</protein>
<dbReference type="AlphaFoldDB" id="A0A9N9N7G0"/>
<feature type="non-terminal residue" evidence="2">
    <location>
        <position position="1"/>
    </location>
</feature>
<feature type="non-terminal residue" evidence="2">
    <location>
        <position position="43"/>
    </location>
</feature>
<evidence type="ECO:0000256" key="1">
    <source>
        <dbReference type="SAM" id="MobiDB-lite"/>
    </source>
</evidence>
<feature type="compositionally biased region" description="Polar residues" evidence="1">
    <location>
        <begin position="26"/>
        <end position="43"/>
    </location>
</feature>
<evidence type="ECO:0000313" key="3">
    <source>
        <dbReference type="Proteomes" id="UP000789375"/>
    </source>
</evidence>
<accession>A0A9N9N7G0</accession>
<keyword evidence="3" id="KW-1185">Reference proteome</keyword>
<feature type="region of interest" description="Disordered" evidence="1">
    <location>
        <begin position="1"/>
        <end position="43"/>
    </location>
</feature>
<evidence type="ECO:0000313" key="2">
    <source>
        <dbReference type="EMBL" id="CAG8708866.1"/>
    </source>
</evidence>
<name>A0A9N9N7G0_FUNMO</name>
<organism evidence="2 3">
    <name type="scientific">Funneliformis mosseae</name>
    <name type="common">Endomycorrhizal fungus</name>
    <name type="synonym">Glomus mosseae</name>
    <dbReference type="NCBI Taxonomy" id="27381"/>
    <lineage>
        <taxon>Eukaryota</taxon>
        <taxon>Fungi</taxon>
        <taxon>Fungi incertae sedis</taxon>
        <taxon>Mucoromycota</taxon>
        <taxon>Glomeromycotina</taxon>
        <taxon>Glomeromycetes</taxon>
        <taxon>Glomerales</taxon>
        <taxon>Glomeraceae</taxon>
        <taxon>Funneliformis</taxon>
    </lineage>
</organism>
<gene>
    <name evidence="2" type="ORF">FMOSSE_LOCUS14200</name>
</gene>
<dbReference type="EMBL" id="CAJVPP010010150">
    <property type="protein sequence ID" value="CAG8708866.1"/>
    <property type="molecule type" value="Genomic_DNA"/>
</dbReference>
<feature type="compositionally biased region" description="Basic and acidic residues" evidence="1">
    <location>
        <begin position="1"/>
        <end position="11"/>
    </location>
</feature>
<dbReference type="Proteomes" id="UP000789375">
    <property type="component" value="Unassembled WGS sequence"/>
</dbReference>